<evidence type="ECO:0000313" key="8">
    <source>
        <dbReference type="EMBL" id="KAK8885927.1"/>
    </source>
</evidence>
<reference evidence="8 9" key="1">
    <citation type="submission" date="2024-04" db="EMBL/GenBank/DDBJ databases">
        <title>Tritrichomonas musculus Genome.</title>
        <authorList>
            <person name="Alves-Ferreira E."/>
            <person name="Grigg M."/>
            <person name="Lorenzi H."/>
            <person name="Galac M."/>
        </authorList>
    </citation>
    <scope>NUCLEOTIDE SEQUENCE [LARGE SCALE GENOMIC DNA]</scope>
    <source>
        <strain evidence="8 9">EAF2021</strain>
    </source>
</reference>
<evidence type="ECO:0000259" key="7">
    <source>
        <dbReference type="PROSITE" id="PS50016"/>
    </source>
</evidence>
<protein>
    <recommendedName>
        <fullName evidence="7">PHD-type domain-containing protein</fullName>
    </recommendedName>
</protein>
<evidence type="ECO:0000256" key="5">
    <source>
        <dbReference type="PROSITE-ProRule" id="PRU00146"/>
    </source>
</evidence>
<evidence type="ECO:0000256" key="4">
    <source>
        <dbReference type="ARBA" id="ARBA00022853"/>
    </source>
</evidence>
<accession>A0ABR2K4S2</accession>
<dbReference type="Proteomes" id="UP001470230">
    <property type="component" value="Unassembled WGS sequence"/>
</dbReference>
<sequence length="782" mass="89724">MLSISSLLSDSPTANNNKPFSRTSSSSPPVFHSQFQKVIQTSRPTLSATNSYNSALSTSPNLSESSNDEQNGIIHQTFTNGFQAYDNPDTKISNNIYQKLHFQTVQILHHDFIPSCTLNKSYGQFLNDSIPPLLLNKSNSQNSINKDNQNSADSNKSIITPVLDMKIPDPTYYDKDGMKYGIRCVCGDPHDDGFLVQCEKCEMWLHGTCINYARNAKCDHFYCPFCLKTKIQCVCGKSMYYDIPLIQCQKCGNWSHKSCENIEYGIIPSDFICTNCRKLNQSRNEINQKVFYKIPYVKFCEQDKDVINITVFTSNCEFPFDKSSIIASLPDGPFRNMIEEDLNFPELNFRSFMEKYFHTFAPLFFDRIHEFFRVFNETVCAIFRINKKSVLRALDVLANRLLYNQSQAKNYNDYIENHDQTIIKKEILDKSTNNDEIDDDCEEEDLSHSESITDYLKELQTPRLENFPNSVELYTDSERARSNFDSNSITKKNRRKRRKNENENNDENNNSTLNDHLSPSDLDIRGGVYTPTSLEDGAFITEIPGFIFHTDEIKADSGLPYTSILVTDDVLFVDALETPFQDFSRKLRRSFHFNCIVKMIRVQGTLHAALFATKLQGPLSEEKSRRGDAIPANGELILPFDGHIPFPTEKVEWKERRRRKFNIGMTISDPTDSFYKFENPGLTNISPPILDLTKNFNNNNNSNNNDHNSCDNNHEETTKKTKKKITQQTVAKRCAIDPNLTLLSTFIDGSVPPMPFIILSDEEDIDVYKTQMERIKSRILSQ</sequence>
<dbReference type="SMART" id="SM00249">
    <property type="entry name" value="PHD"/>
    <property type="match status" value="2"/>
</dbReference>
<dbReference type="PANTHER" id="PTHR46462:SF3">
    <property type="entry name" value="UPSET, ISOFORM A"/>
    <property type="match status" value="1"/>
</dbReference>
<feature type="domain" description="PHD-type" evidence="7">
    <location>
        <begin position="181"/>
        <end position="229"/>
    </location>
</feature>
<dbReference type="PANTHER" id="PTHR46462">
    <property type="entry name" value="UPSET, ISOFORM A"/>
    <property type="match status" value="1"/>
</dbReference>
<dbReference type="InterPro" id="IPR013083">
    <property type="entry name" value="Znf_RING/FYVE/PHD"/>
</dbReference>
<dbReference type="InterPro" id="IPR019787">
    <property type="entry name" value="Znf_PHD-finger"/>
</dbReference>
<organism evidence="8 9">
    <name type="scientific">Tritrichomonas musculus</name>
    <dbReference type="NCBI Taxonomy" id="1915356"/>
    <lineage>
        <taxon>Eukaryota</taxon>
        <taxon>Metamonada</taxon>
        <taxon>Parabasalia</taxon>
        <taxon>Tritrichomonadida</taxon>
        <taxon>Tritrichomonadidae</taxon>
        <taxon>Tritrichomonas</taxon>
    </lineage>
</organism>
<evidence type="ECO:0000256" key="3">
    <source>
        <dbReference type="ARBA" id="ARBA00022833"/>
    </source>
</evidence>
<dbReference type="InterPro" id="IPR001965">
    <property type="entry name" value="Znf_PHD"/>
</dbReference>
<feature type="region of interest" description="Disordered" evidence="6">
    <location>
        <begin position="1"/>
        <end position="30"/>
    </location>
</feature>
<feature type="compositionally biased region" description="Basic and acidic residues" evidence="6">
    <location>
        <begin position="708"/>
        <end position="719"/>
    </location>
</feature>
<evidence type="ECO:0000256" key="6">
    <source>
        <dbReference type="SAM" id="MobiDB-lite"/>
    </source>
</evidence>
<keyword evidence="4" id="KW-0156">Chromatin regulator</keyword>
<dbReference type="PROSITE" id="PS50016">
    <property type="entry name" value="ZF_PHD_2"/>
    <property type="match status" value="1"/>
</dbReference>
<keyword evidence="1" id="KW-0479">Metal-binding</keyword>
<feature type="region of interest" description="Disordered" evidence="6">
    <location>
        <begin position="482"/>
        <end position="520"/>
    </location>
</feature>
<evidence type="ECO:0000256" key="2">
    <source>
        <dbReference type="ARBA" id="ARBA00022771"/>
    </source>
</evidence>
<evidence type="ECO:0000313" key="9">
    <source>
        <dbReference type="Proteomes" id="UP001470230"/>
    </source>
</evidence>
<dbReference type="Pfam" id="PF00628">
    <property type="entry name" value="PHD"/>
    <property type="match status" value="1"/>
</dbReference>
<evidence type="ECO:0000256" key="1">
    <source>
        <dbReference type="ARBA" id="ARBA00022723"/>
    </source>
</evidence>
<dbReference type="EMBL" id="JAPFFF010000007">
    <property type="protein sequence ID" value="KAK8885927.1"/>
    <property type="molecule type" value="Genomic_DNA"/>
</dbReference>
<dbReference type="SUPFAM" id="SSF82199">
    <property type="entry name" value="SET domain"/>
    <property type="match status" value="1"/>
</dbReference>
<dbReference type="InterPro" id="IPR046341">
    <property type="entry name" value="SET_dom_sf"/>
</dbReference>
<comment type="caution">
    <text evidence="8">The sequence shown here is derived from an EMBL/GenBank/DDBJ whole genome shotgun (WGS) entry which is preliminary data.</text>
</comment>
<dbReference type="Gene3D" id="3.30.40.10">
    <property type="entry name" value="Zinc/RING finger domain, C3HC4 (zinc finger)"/>
    <property type="match status" value="2"/>
</dbReference>
<keyword evidence="9" id="KW-1185">Reference proteome</keyword>
<gene>
    <name evidence="8" type="ORF">M9Y10_041385</name>
</gene>
<dbReference type="InterPro" id="IPR011011">
    <property type="entry name" value="Znf_FYVE_PHD"/>
</dbReference>
<keyword evidence="3" id="KW-0862">Zinc</keyword>
<dbReference type="SUPFAM" id="SSF57903">
    <property type="entry name" value="FYVE/PHD zinc finger"/>
    <property type="match status" value="2"/>
</dbReference>
<feature type="region of interest" description="Disordered" evidence="6">
    <location>
        <begin position="699"/>
        <end position="724"/>
    </location>
</feature>
<proteinExistence type="predicted"/>
<name>A0ABR2K4S2_9EUKA</name>
<keyword evidence="2 5" id="KW-0863">Zinc-finger</keyword>